<protein>
    <recommendedName>
        <fullName evidence="1">Sperm microtubule inner protein 1 C-terminal domain-containing protein</fullName>
    </recommendedName>
</protein>
<gene>
    <name evidence="2" type="ORF">Zmor_027756</name>
</gene>
<dbReference type="AlphaFoldDB" id="A0AA38M2T6"/>
<accession>A0AA38M2T6</accession>
<reference evidence="2" key="1">
    <citation type="journal article" date="2023" name="G3 (Bethesda)">
        <title>Whole genome assemblies of Zophobas morio and Tenebrio molitor.</title>
        <authorList>
            <person name="Kaur S."/>
            <person name="Stinson S.A."/>
            <person name="diCenzo G.C."/>
        </authorList>
    </citation>
    <scope>NUCLEOTIDE SEQUENCE</scope>
    <source>
        <strain evidence="2">QUZm001</strain>
    </source>
</reference>
<dbReference type="Pfam" id="PF22589">
    <property type="entry name" value="SPMIP1"/>
    <property type="match status" value="1"/>
</dbReference>
<name>A0AA38M2T6_9CUCU</name>
<evidence type="ECO:0000313" key="2">
    <source>
        <dbReference type="EMBL" id="KAJ3641241.1"/>
    </source>
</evidence>
<dbReference type="InterPro" id="IPR054323">
    <property type="entry name" value="SPMIP1_C"/>
</dbReference>
<proteinExistence type="predicted"/>
<comment type="caution">
    <text evidence="2">The sequence shown here is derived from an EMBL/GenBank/DDBJ whole genome shotgun (WGS) entry which is preliminary data.</text>
</comment>
<evidence type="ECO:0000313" key="3">
    <source>
        <dbReference type="Proteomes" id="UP001168821"/>
    </source>
</evidence>
<keyword evidence="3" id="KW-1185">Reference proteome</keyword>
<organism evidence="2 3">
    <name type="scientific">Zophobas morio</name>
    <dbReference type="NCBI Taxonomy" id="2755281"/>
    <lineage>
        <taxon>Eukaryota</taxon>
        <taxon>Metazoa</taxon>
        <taxon>Ecdysozoa</taxon>
        <taxon>Arthropoda</taxon>
        <taxon>Hexapoda</taxon>
        <taxon>Insecta</taxon>
        <taxon>Pterygota</taxon>
        <taxon>Neoptera</taxon>
        <taxon>Endopterygota</taxon>
        <taxon>Coleoptera</taxon>
        <taxon>Polyphaga</taxon>
        <taxon>Cucujiformia</taxon>
        <taxon>Tenebrionidae</taxon>
        <taxon>Zophobas</taxon>
    </lineage>
</organism>
<feature type="domain" description="Sperm microtubule inner protein 1 C-terminal" evidence="1">
    <location>
        <begin position="74"/>
        <end position="178"/>
    </location>
</feature>
<dbReference type="Proteomes" id="UP001168821">
    <property type="component" value="Unassembled WGS sequence"/>
</dbReference>
<dbReference type="PANTHER" id="PTHR35826:SF1">
    <property type="entry name" value="PROTEIN ATP6V1FNB-LIKE"/>
    <property type="match status" value="1"/>
</dbReference>
<dbReference type="PANTHER" id="PTHR35826">
    <property type="entry name" value="PROTEIN ATP6V1FNB-LIKE"/>
    <property type="match status" value="1"/>
</dbReference>
<evidence type="ECO:0000259" key="1">
    <source>
        <dbReference type="Pfam" id="PF22589"/>
    </source>
</evidence>
<sequence>MDHKVPEPRGVPLGQQRLWAYTIQKEDKLRLKWFKKNESRLDEIANKVFLRQVPEEVRDEMKQRTMNCLKNVEQKHTVVKEEEPPIVEDSALTNIMRPVPKEVKDLLYSSTMKDGRMMYLKERYQVIPELRYYFPETTNFQYGWNMWDMDRKTGGSPFARQQVIRKSFYRRRGVKRDPEWYKEPAKLSPQVCGQI</sequence>
<dbReference type="EMBL" id="JALNTZ010000009">
    <property type="protein sequence ID" value="KAJ3641241.1"/>
    <property type="molecule type" value="Genomic_DNA"/>
</dbReference>